<dbReference type="GO" id="GO:0015288">
    <property type="term" value="F:porin activity"/>
    <property type="evidence" value="ECO:0007669"/>
    <property type="project" value="TreeGrafter"/>
</dbReference>
<evidence type="ECO:0000313" key="8">
    <source>
        <dbReference type="EMBL" id="EZP70934.1"/>
    </source>
</evidence>
<geneLocation type="plasmid" evidence="7 10">
    <name>pSA3</name>
</geneLocation>
<dbReference type="AlphaFoldDB" id="A0A031J9U1"/>
<dbReference type="PANTHER" id="PTHR30026:SF20">
    <property type="entry name" value="OUTER MEMBRANE PROTEIN TOLC"/>
    <property type="match status" value="1"/>
</dbReference>
<dbReference type="PANTHER" id="PTHR30026">
    <property type="entry name" value="OUTER MEMBRANE PROTEIN TOLC"/>
    <property type="match status" value="1"/>
</dbReference>
<dbReference type="EMBL" id="JFYZ01000063">
    <property type="protein sequence ID" value="EZP70934.1"/>
    <property type="molecule type" value="Genomic_DNA"/>
</dbReference>
<keyword evidence="10" id="KW-1185">Reference proteome</keyword>
<dbReference type="GO" id="GO:0015562">
    <property type="term" value="F:efflux transmembrane transporter activity"/>
    <property type="evidence" value="ECO:0007669"/>
    <property type="project" value="InterPro"/>
</dbReference>
<evidence type="ECO:0000256" key="6">
    <source>
        <dbReference type="SAM" id="SignalP"/>
    </source>
</evidence>
<dbReference type="KEGG" id="nre:BES08_29525"/>
<protein>
    <submittedName>
        <fullName evidence="8">Heavy metal efflux system protein</fullName>
    </submittedName>
    <submittedName>
        <fullName evidence="7">Transporter</fullName>
    </submittedName>
</protein>
<keyword evidence="4" id="KW-0472">Membrane</keyword>
<evidence type="ECO:0000313" key="10">
    <source>
        <dbReference type="Proteomes" id="UP000094626"/>
    </source>
</evidence>
<keyword evidence="2" id="KW-1134">Transmembrane beta strand</keyword>
<evidence type="ECO:0000313" key="9">
    <source>
        <dbReference type="Proteomes" id="UP000024329"/>
    </source>
</evidence>
<proteinExistence type="predicted"/>
<dbReference type="eggNOG" id="COG1538">
    <property type="taxonomic scope" value="Bacteria"/>
</dbReference>
<dbReference type="PATRIC" id="fig|158500.4.peg.5392"/>
<evidence type="ECO:0000256" key="3">
    <source>
        <dbReference type="ARBA" id="ARBA00022692"/>
    </source>
</evidence>
<evidence type="ECO:0000256" key="1">
    <source>
        <dbReference type="ARBA" id="ARBA00004442"/>
    </source>
</evidence>
<evidence type="ECO:0000313" key="7">
    <source>
        <dbReference type="EMBL" id="AOR81036.1"/>
    </source>
</evidence>
<evidence type="ECO:0000256" key="4">
    <source>
        <dbReference type="ARBA" id="ARBA00023136"/>
    </source>
</evidence>
<dbReference type="SUPFAM" id="SSF56954">
    <property type="entry name" value="Outer membrane efflux proteins (OEP)"/>
    <property type="match status" value="1"/>
</dbReference>
<dbReference type="GO" id="GO:0009279">
    <property type="term" value="C:cell outer membrane"/>
    <property type="evidence" value="ECO:0007669"/>
    <property type="project" value="UniProtKB-SubCell"/>
</dbReference>
<comment type="subcellular location">
    <subcellularLocation>
        <location evidence="1">Cell outer membrane</location>
    </subcellularLocation>
</comment>
<reference evidence="8 9" key="1">
    <citation type="submission" date="2014-03" db="EMBL/GenBank/DDBJ databases">
        <title>Whole genome sequence of Novosphingobium resinovorum KF1.</title>
        <authorList>
            <person name="Gan H.M."/>
            <person name="Gan H.Y."/>
            <person name="Chew T.H."/>
            <person name="Savka M.A."/>
        </authorList>
    </citation>
    <scope>NUCLEOTIDE SEQUENCE [LARGE SCALE GENOMIC DNA]</scope>
    <source>
        <strain evidence="8 9">KF1</strain>
    </source>
</reference>
<dbReference type="Proteomes" id="UP000024329">
    <property type="component" value="Unassembled WGS sequence"/>
</dbReference>
<sequence>MKKLTALLPLSISIATALATAAHAQATGLQWSLPPEEQVVKALDGHPTVEAAGKRVGAASAASDMLRVGPHEVQLTGSYINRDVRLERNYTEFDGTVSRSFRLPGKAALDREAGQLGVEVAQNRMEDTRHQAALYLSQLWYDWLTASELNRTDQSNVALLERGLAAVKRRVQLRDASMLDTDQAQAALDQAKGVAAASLADMKQARALLQSNFPDLALPSDAPSLADPVLPSQDLTALHDLVIQRSHEIGAADREALRLEVVARRAKADRLPDPQLGVRAFSERSGIERGVGVVFSIPLGGRYRKFQQDQAEANASAASMDLAQARRMVLAMADTDMANASGRYVAWQRLQGAARSSLDAATRTERGYEGGIIDLSDLLYSRRQAHDADRLAIDARSSATRAIVKLLIDSHTIWQGNEKEP</sequence>
<dbReference type="Proteomes" id="UP000094626">
    <property type="component" value="Plasmid pSA3"/>
</dbReference>
<feature type="chain" id="PRO_5014496813" evidence="6">
    <location>
        <begin position="25"/>
        <end position="421"/>
    </location>
</feature>
<reference evidence="7" key="2">
    <citation type="submission" date="2016-08" db="EMBL/GenBank/DDBJ databases">
        <authorList>
            <person name="Seilhamer J.J."/>
        </authorList>
    </citation>
    <scope>NUCLEOTIDE SEQUENCE [LARGE SCALE GENOMIC DNA]</scope>
    <source>
        <strain evidence="7">SA1</strain>
        <plasmid evidence="7">pSA3</plasmid>
    </source>
</reference>
<accession>A0A031J9U1</accession>
<dbReference type="EMBL" id="CP017078">
    <property type="protein sequence ID" value="AOR81036.1"/>
    <property type="molecule type" value="Genomic_DNA"/>
</dbReference>
<dbReference type="RefSeq" id="WP_010338398.1">
    <property type="nucleotide sequence ID" value="NZ_CP017078.1"/>
</dbReference>
<gene>
    <name evidence="7" type="ORF">BES08_29525</name>
    <name evidence="8" type="ORF">BV97_05316</name>
</gene>
<dbReference type="InterPro" id="IPR051906">
    <property type="entry name" value="TolC-like"/>
</dbReference>
<feature type="signal peptide" evidence="6">
    <location>
        <begin position="1"/>
        <end position="24"/>
    </location>
</feature>
<dbReference type="GO" id="GO:1990281">
    <property type="term" value="C:efflux pump complex"/>
    <property type="evidence" value="ECO:0007669"/>
    <property type="project" value="TreeGrafter"/>
</dbReference>
<keyword evidence="5" id="KW-0998">Cell outer membrane</keyword>
<reference evidence="10" key="3">
    <citation type="journal article" date="2017" name="J. Biotechnol.">
        <title>Complete genome sequence of Novosphingobium resinovorum SA1, a versatile xenobiotic-degrading bacterium capable of utilizing sulfanilic acid.</title>
        <authorList>
            <person name="Hegedus B."/>
            <person name="Kos P.B."/>
            <person name="Balint B."/>
            <person name="Maroti G."/>
            <person name="Gan H.M."/>
            <person name="Perei K."/>
            <person name="Rakhely G."/>
        </authorList>
    </citation>
    <scope>NUCLEOTIDE SEQUENCE [LARGE SCALE GENOMIC DNA]</scope>
    <source>
        <strain evidence="10">SA1</strain>
    </source>
</reference>
<evidence type="ECO:0000256" key="5">
    <source>
        <dbReference type="ARBA" id="ARBA00023237"/>
    </source>
</evidence>
<keyword evidence="7" id="KW-0614">Plasmid</keyword>
<dbReference type="Gene3D" id="1.20.1600.10">
    <property type="entry name" value="Outer membrane efflux proteins (OEP)"/>
    <property type="match status" value="1"/>
</dbReference>
<name>A0A031J9U1_9SPHN</name>
<keyword evidence="6" id="KW-0732">Signal</keyword>
<evidence type="ECO:0000256" key="2">
    <source>
        <dbReference type="ARBA" id="ARBA00022452"/>
    </source>
</evidence>
<keyword evidence="3" id="KW-0812">Transmembrane</keyword>
<organism evidence="8 9">
    <name type="scientific">Novosphingobium resinovorum</name>
    <dbReference type="NCBI Taxonomy" id="158500"/>
    <lineage>
        <taxon>Bacteria</taxon>
        <taxon>Pseudomonadati</taxon>
        <taxon>Pseudomonadota</taxon>
        <taxon>Alphaproteobacteria</taxon>
        <taxon>Sphingomonadales</taxon>
        <taxon>Sphingomonadaceae</taxon>
        <taxon>Novosphingobium</taxon>
    </lineage>
</organism>